<evidence type="ECO:0000313" key="3">
    <source>
        <dbReference type="Proteomes" id="UP001454036"/>
    </source>
</evidence>
<proteinExistence type="predicted"/>
<keyword evidence="3" id="KW-1185">Reference proteome</keyword>
<dbReference type="PANTHER" id="PTHR11439">
    <property type="entry name" value="GAG-POL-RELATED RETROTRANSPOSON"/>
    <property type="match status" value="1"/>
</dbReference>
<name>A0AAV3QMG5_LITER</name>
<feature type="domain" description="Reverse transcriptase Ty1/copia-type" evidence="1">
    <location>
        <begin position="1"/>
        <end position="67"/>
    </location>
</feature>
<accession>A0AAV3QMG5</accession>
<comment type="caution">
    <text evidence="2">The sequence shown here is derived from an EMBL/GenBank/DDBJ whole genome shotgun (WGS) entry which is preliminary data.</text>
</comment>
<evidence type="ECO:0000259" key="1">
    <source>
        <dbReference type="Pfam" id="PF07727"/>
    </source>
</evidence>
<dbReference type="AlphaFoldDB" id="A0AAV3QMG5"/>
<evidence type="ECO:0000313" key="2">
    <source>
        <dbReference type="EMBL" id="GAA0164416.1"/>
    </source>
</evidence>
<dbReference type="EMBL" id="BAABME010021863">
    <property type="protein sequence ID" value="GAA0164416.1"/>
    <property type="molecule type" value="Genomic_DNA"/>
</dbReference>
<dbReference type="PANTHER" id="PTHR11439:SF463">
    <property type="entry name" value="REVERSE TRANSCRIPTASE TY1_COPIA-TYPE DOMAIN-CONTAINING PROTEIN"/>
    <property type="match status" value="1"/>
</dbReference>
<dbReference type="Proteomes" id="UP001454036">
    <property type="component" value="Unassembled WGS sequence"/>
</dbReference>
<reference evidence="2 3" key="1">
    <citation type="submission" date="2024-01" db="EMBL/GenBank/DDBJ databases">
        <title>The complete chloroplast genome sequence of Lithospermum erythrorhizon: insights into the phylogenetic relationship among Boraginaceae species and the maternal lineages of purple gromwells.</title>
        <authorList>
            <person name="Okada T."/>
            <person name="Watanabe K."/>
        </authorList>
    </citation>
    <scope>NUCLEOTIDE SEQUENCE [LARGE SCALE GENOMIC DNA]</scope>
</reference>
<organism evidence="2 3">
    <name type="scientific">Lithospermum erythrorhizon</name>
    <name type="common">Purple gromwell</name>
    <name type="synonym">Lithospermum officinale var. erythrorhizon</name>
    <dbReference type="NCBI Taxonomy" id="34254"/>
    <lineage>
        <taxon>Eukaryota</taxon>
        <taxon>Viridiplantae</taxon>
        <taxon>Streptophyta</taxon>
        <taxon>Embryophyta</taxon>
        <taxon>Tracheophyta</taxon>
        <taxon>Spermatophyta</taxon>
        <taxon>Magnoliopsida</taxon>
        <taxon>eudicotyledons</taxon>
        <taxon>Gunneridae</taxon>
        <taxon>Pentapetalae</taxon>
        <taxon>asterids</taxon>
        <taxon>lamiids</taxon>
        <taxon>Boraginales</taxon>
        <taxon>Boraginaceae</taxon>
        <taxon>Boraginoideae</taxon>
        <taxon>Lithospermeae</taxon>
        <taxon>Lithospermum</taxon>
    </lineage>
</organism>
<protein>
    <recommendedName>
        <fullName evidence="1">Reverse transcriptase Ty1/copia-type domain-containing protein</fullName>
    </recommendedName>
</protein>
<gene>
    <name evidence="2" type="ORF">LIER_39776</name>
</gene>
<sequence length="186" mass="20949">MLVTCSSTKAIQLVIDQLHREFALKDLGVHHFLGVIVTQFKAGLHLTQSTYISEVLQRVNMADAKPISNTSQLASSSTGANTEPFSDVTLYRSIVGAFQYMTISRPDISYADSINQRLLFTPSTSFDLFVKTYTDSDWAGCQETRISTSGFWFFDKLGFQKAKEFAWIQKLFKELHLSLTTSQLIL</sequence>
<dbReference type="InterPro" id="IPR013103">
    <property type="entry name" value="RVT_2"/>
</dbReference>
<dbReference type="Pfam" id="PF07727">
    <property type="entry name" value="RVT_2"/>
    <property type="match status" value="1"/>
</dbReference>